<accession>A0ABY7T0R4</accession>
<dbReference type="EMBL" id="CP117167">
    <property type="protein sequence ID" value="WCT09909.1"/>
    <property type="molecule type" value="Genomic_DNA"/>
</dbReference>
<proteinExistence type="predicted"/>
<reference evidence="2 3" key="1">
    <citation type="submission" date="2023-02" db="EMBL/GenBank/DDBJ databases">
        <title>Genome sequence of Mucilaginibacter jinjuensis strain KACC 16571.</title>
        <authorList>
            <person name="Kim S."/>
            <person name="Heo J."/>
            <person name="Kwon S.-W."/>
        </authorList>
    </citation>
    <scope>NUCLEOTIDE SEQUENCE [LARGE SCALE GENOMIC DNA]</scope>
    <source>
        <strain evidence="2 3">KACC 16571</strain>
    </source>
</reference>
<organism evidence="2 3">
    <name type="scientific">Mucilaginibacter jinjuensis</name>
    <dbReference type="NCBI Taxonomy" id="1176721"/>
    <lineage>
        <taxon>Bacteria</taxon>
        <taxon>Pseudomonadati</taxon>
        <taxon>Bacteroidota</taxon>
        <taxon>Sphingobacteriia</taxon>
        <taxon>Sphingobacteriales</taxon>
        <taxon>Sphingobacteriaceae</taxon>
        <taxon>Mucilaginibacter</taxon>
    </lineage>
</organism>
<dbReference type="NCBIfam" id="TIGR00778">
    <property type="entry name" value="ahpD_dom"/>
    <property type="match status" value="1"/>
</dbReference>
<dbReference type="Proteomes" id="UP001216139">
    <property type="component" value="Chromosome"/>
</dbReference>
<sequence length="179" mass="19455">MKNIVVPSIEQVSPESKVLFETMQKRIGKVPNLYATMGYSSHALKAFLDMDATLAAGVLTAKQREAVALVVSELNHCEYCLAGHTLVAMKNGLTSADTIDIRKGHSNDEKINAIVQLAKSIAENNGHPETQYLDQFFNAGFDEAALMEVVGLIAVRVFTNYVFAITKVPVDYPAAPALN</sequence>
<dbReference type="InterPro" id="IPR003779">
    <property type="entry name" value="CMD-like"/>
</dbReference>
<dbReference type="Pfam" id="PF02627">
    <property type="entry name" value="CMD"/>
    <property type="match status" value="1"/>
</dbReference>
<gene>
    <name evidence="2" type="ORF">PQO05_14340</name>
</gene>
<keyword evidence="3" id="KW-1185">Reference proteome</keyword>
<feature type="domain" description="Carboxymuconolactone decarboxylase-like" evidence="1">
    <location>
        <begin position="43"/>
        <end position="99"/>
    </location>
</feature>
<dbReference type="InterPro" id="IPR029032">
    <property type="entry name" value="AhpD-like"/>
</dbReference>
<dbReference type="Gene3D" id="1.20.1290.10">
    <property type="entry name" value="AhpD-like"/>
    <property type="match status" value="1"/>
</dbReference>
<dbReference type="SUPFAM" id="SSF69118">
    <property type="entry name" value="AhpD-like"/>
    <property type="match status" value="1"/>
</dbReference>
<name>A0ABY7T0R4_9SPHI</name>
<evidence type="ECO:0000259" key="1">
    <source>
        <dbReference type="Pfam" id="PF02627"/>
    </source>
</evidence>
<dbReference type="PANTHER" id="PTHR35446">
    <property type="entry name" value="SI:CH211-175M2.5"/>
    <property type="match status" value="1"/>
</dbReference>
<dbReference type="RefSeq" id="WP_273628004.1">
    <property type="nucleotide sequence ID" value="NZ_CP117167.1"/>
</dbReference>
<protein>
    <submittedName>
        <fullName evidence="2">Carboxymuconolactone decarboxylase family protein</fullName>
    </submittedName>
</protein>
<dbReference type="PANTHER" id="PTHR35446:SF3">
    <property type="entry name" value="CMD DOMAIN-CONTAINING PROTEIN"/>
    <property type="match status" value="1"/>
</dbReference>
<evidence type="ECO:0000313" key="3">
    <source>
        <dbReference type="Proteomes" id="UP001216139"/>
    </source>
</evidence>
<dbReference type="InterPro" id="IPR004675">
    <property type="entry name" value="AhpD_core"/>
</dbReference>
<evidence type="ECO:0000313" key="2">
    <source>
        <dbReference type="EMBL" id="WCT09909.1"/>
    </source>
</evidence>